<comment type="similarity">
    <text evidence="2 17">Belongs to the peptidase A24 family.</text>
</comment>
<dbReference type="Pfam" id="PF01478">
    <property type="entry name" value="Peptidase_A24"/>
    <property type="match status" value="1"/>
</dbReference>
<sequence>MQLASFADVAYYFQHQPYALPIFILILSLLIGSFLNVVILRYPIMLFRSWLIDSKDLTENMPEHLLEHSALKDLESTYTLSKPASHCPRCHSPVKAWQNIPIISYLALKGKCSGCAEKGQETKISIRYPLVELATGLLSLALLIKFPWSIQLAAMLVFTWYLVAMSMIDIDHQILPDTMTLSLMWLGLLLNIDNTFVDLQSAVIGAMAGYLSLWSVYWLFKLATGKDGMGFGDFKLLAALGAWFGWQFLPMIILLSSIVGAVVGIAGIMIMGRDKNIPIPFGPYLAAAGWIAAMWGNEIMEWYLPVV</sequence>
<dbReference type="Proteomes" id="UP000227088">
    <property type="component" value="Unassembled WGS sequence"/>
</dbReference>
<evidence type="ECO:0000256" key="11">
    <source>
        <dbReference type="ARBA" id="ARBA00022989"/>
    </source>
</evidence>
<comment type="subcellular location">
    <subcellularLocation>
        <location evidence="1">Cell inner membrane</location>
        <topology evidence="1">Multi-pass membrane protein</topology>
    </subcellularLocation>
    <subcellularLocation>
        <location evidence="18">Cell membrane</location>
        <topology evidence="18">Multi-pass membrane protein</topology>
    </subcellularLocation>
</comment>
<keyword evidence="11 19" id="KW-1133">Transmembrane helix</keyword>
<evidence type="ECO:0000256" key="13">
    <source>
        <dbReference type="ARBA" id="ARBA00023268"/>
    </source>
</evidence>
<evidence type="ECO:0000256" key="17">
    <source>
        <dbReference type="RuleBase" id="RU003793"/>
    </source>
</evidence>
<evidence type="ECO:0000259" key="21">
    <source>
        <dbReference type="Pfam" id="PF06750"/>
    </source>
</evidence>
<dbReference type="InterPro" id="IPR010627">
    <property type="entry name" value="Prepilin_pept_A24_N"/>
</dbReference>
<feature type="domain" description="Prepilin peptidase A24 N-terminal" evidence="21">
    <location>
        <begin position="26"/>
        <end position="146"/>
    </location>
</feature>
<evidence type="ECO:0000256" key="9">
    <source>
        <dbReference type="ARBA" id="ARBA00022692"/>
    </source>
</evidence>
<comment type="caution">
    <text evidence="22">The sequence shown here is derived from an EMBL/GenBank/DDBJ whole genome shotgun (WGS) entry which is preliminary data.</text>
</comment>
<evidence type="ECO:0000256" key="10">
    <source>
        <dbReference type="ARBA" id="ARBA00022801"/>
    </source>
</evidence>
<dbReference type="GO" id="GO:0032259">
    <property type="term" value="P:methylation"/>
    <property type="evidence" value="ECO:0007669"/>
    <property type="project" value="UniProtKB-KW"/>
</dbReference>
<keyword evidence="8" id="KW-0949">S-adenosyl-L-methionine</keyword>
<keyword evidence="10 18" id="KW-0378">Hydrolase</keyword>
<feature type="transmembrane region" description="Helical" evidence="19">
    <location>
        <begin position="20"/>
        <end position="40"/>
    </location>
</feature>
<dbReference type="EC" id="2.1.1.-" evidence="18"/>
<evidence type="ECO:0000256" key="15">
    <source>
        <dbReference type="ARBA" id="ARBA00067082"/>
    </source>
</evidence>
<dbReference type="AlphaFoldDB" id="A0A1Y5HEI3"/>
<dbReference type="GO" id="GO:0004190">
    <property type="term" value="F:aspartic-type endopeptidase activity"/>
    <property type="evidence" value="ECO:0007669"/>
    <property type="project" value="UniProtKB-EC"/>
</dbReference>
<dbReference type="InterPro" id="IPR050882">
    <property type="entry name" value="Prepilin_peptidase/N-MTase"/>
</dbReference>
<keyword evidence="3" id="KW-1003">Cell membrane</keyword>
<keyword evidence="4" id="KW-0997">Cell inner membrane</keyword>
<evidence type="ECO:0000256" key="7">
    <source>
        <dbReference type="ARBA" id="ARBA00022679"/>
    </source>
</evidence>
<comment type="catalytic activity">
    <reaction evidence="14 18">
        <text>Typically cleaves a -Gly-|-Phe- bond to release an N-terminal, basic peptide of 5-8 residues from type IV prepilin, and then N-methylates the new N-terminal amino group, the methyl donor being S-adenosyl-L-methionine.</text>
        <dbReference type="EC" id="3.4.23.43"/>
    </reaction>
</comment>
<feature type="transmembrane region" description="Helical" evidence="19">
    <location>
        <begin position="252"/>
        <end position="272"/>
    </location>
</feature>
<proteinExistence type="inferred from homology"/>
<dbReference type="InterPro" id="IPR014032">
    <property type="entry name" value="Peptidase_A24A_bac"/>
</dbReference>
<evidence type="ECO:0000256" key="18">
    <source>
        <dbReference type="RuleBase" id="RU003794"/>
    </source>
</evidence>
<dbReference type="EMBL" id="MABE01000752">
    <property type="protein sequence ID" value="OUS33325.1"/>
    <property type="molecule type" value="Genomic_DNA"/>
</dbReference>
<feature type="domain" description="Prepilin type IV endopeptidase peptidase" evidence="20">
    <location>
        <begin position="156"/>
        <end position="265"/>
    </location>
</feature>
<evidence type="ECO:0000256" key="14">
    <source>
        <dbReference type="ARBA" id="ARBA00050401"/>
    </source>
</evidence>
<keyword evidence="9 18" id="KW-0812">Transmembrane</keyword>
<dbReference type="Pfam" id="PF06750">
    <property type="entry name" value="A24_N_bact"/>
    <property type="match status" value="1"/>
</dbReference>
<evidence type="ECO:0000256" key="16">
    <source>
        <dbReference type="ARBA" id="ARBA00071870"/>
    </source>
</evidence>
<name>A0A1Y5HEI3_OLEAN</name>
<dbReference type="Gene3D" id="1.20.120.1220">
    <property type="match status" value="1"/>
</dbReference>
<evidence type="ECO:0000256" key="12">
    <source>
        <dbReference type="ARBA" id="ARBA00023136"/>
    </source>
</evidence>
<dbReference type="EC" id="3.4.23.43" evidence="15 18"/>
<keyword evidence="12 19" id="KW-0472">Membrane</keyword>
<keyword evidence="13 18" id="KW-0511">Multifunctional enzyme</keyword>
<dbReference type="FunFam" id="1.20.120.1220:FF:000001">
    <property type="entry name" value="Type 4 prepilin-like proteins leader peptide-processing enzyme"/>
    <property type="match status" value="1"/>
</dbReference>
<evidence type="ECO:0000256" key="19">
    <source>
        <dbReference type="SAM" id="Phobius"/>
    </source>
</evidence>
<dbReference type="GO" id="GO:0008168">
    <property type="term" value="F:methyltransferase activity"/>
    <property type="evidence" value="ECO:0007669"/>
    <property type="project" value="UniProtKB-KW"/>
</dbReference>
<dbReference type="GO" id="GO:0005886">
    <property type="term" value="C:plasma membrane"/>
    <property type="evidence" value="ECO:0007669"/>
    <property type="project" value="UniProtKB-SubCell"/>
</dbReference>
<dbReference type="InterPro" id="IPR000045">
    <property type="entry name" value="Prepilin_IV_endopep_pep"/>
</dbReference>
<evidence type="ECO:0000256" key="1">
    <source>
        <dbReference type="ARBA" id="ARBA00004429"/>
    </source>
</evidence>
<evidence type="ECO:0000256" key="3">
    <source>
        <dbReference type="ARBA" id="ARBA00022475"/>
    </source>
</evidence>
<feature type="transmembrane region" description="Helical" evidence="19">
    <location>
        <begin position="203"/>
        <end position="220"/>
    </location>
</feature>
<reference evidence="23" key="1">
    <citation type="journal article" date="2017" name="Proc. Natl. Acad. Sci. U.S.A.">
        <title>Simulation of Deepwater Horizon oil plume reveals substrate specialization within a complex community of hydrocarbon degraders.</title>
        <authorList>
            <person name="Hu P."/>
            <person name="Dubinsky E.A."/>
            <person name="Probst A.J."/>
            <person name="Wang J."/>
            <person name="Sieber C.M.K."/>
            <person name="Tom L.M."/>
            <person name="Gardinali P."/>
            <person name="Banfield J.F."/>
            <person name="Atlas R.M."/>
            <person name="Andersen G.L."/>
        </authorList>
    </citation>
    <scope>NUCLEOTIDE SEQUENCE [LARGE SCALE GENOMIC DNA]</scope>
</reference>
<dbReference type="PANTHER" id="PTHR30487:SF0">
    <property type="entry name" value="PREPILIN LEADER PEPTIDASE_N-METHYLTRANSFERASE-RELATED"/>
    <property type="match status" value="1"/>
</dbReference>
<keyword evidence="7 18" id="KW-0808">Transferase</keyword>
<organism evidence="22 23">
    <name type="scientific">Oleispira antarctica</name>
    <dbReference type="NCBI Taxonomy" id="188908"/>
    <lineage>
        <taxon>Bacteria</taxon>
        <taxon>Pseudomonadati</taxon>
        <taxon>Pseudomonadota</taxon>
        <taxon>Gammaproteobacteria</taxon>
        <taxon>Oceanospirillales</taxon>
        <taxon>Oceanospirillaceae</taxon>
        <taxon>Oleispira</taxon>
    </lineage>
</organism>
<dbReference type="PRINTS" id="PR00864">
    <property type="entry name" value="PREPILNPTASE"/>
</dbReference>
<dbReference type="PANTHER" id="PTHR30487">
    <property type="entry name" value="TYPE 4 PREPILIN-LIKE PROTEINS LEADER PEPTIDE-PROCESSING ENZYME"/>
    <property type="match status" value="1"/>
</dbReference>
<evidence type="ECO:0000313" key="22">
    <source>
        <dbReference type="EMBL" id="OUS33325.1"/>
    </source>
</evidence>
<accession>A0A1Y5HEI3</accession>
<evidence type="ECO:0000256" key="2">
    <source>
        <dbReference type="ARBA" id="ARBA00005801"/>
    </source>
</evidence>
<protein>
    <recommendedName>
        <fullName evidence="16 18">Prepilin leader peptidase/N-methyltransferase</fullName>
        <ecNumber evidence="18">2.1.1.-</ecNumber>
        <ecNumber evidence="15 18">3.4.23.43</ecNumber>
    </recommendedName>
</protein>
<evidence type="ECO:0000313" key="23">
    <source>
        <dbReference type="Proteomes" id="UP000227088"/>
    </source>
</evidence>
<evidence type="ECO:0000256" key="5">
    <source>
        <dbReference type="ARBA" id="ARBA00022603"/>
    </source>
</evidence>
<evidence type="ECO:0000259" key="20">
    <source>
        <dbReference type="Pfam" id="PF01478"/>
    </source>
</evidence>
<comment type="function">
    <text evidence="18">Plays an essential role in type IV pili and type II pseudopili formation by proteolytically removing the leader sequence from substrate proteins and subsequently monomethylating the alpha-amino group of the newly exposed N-terminal phenylalanine.</text>
</comment>
<keyword evidence="5 18" id="KW-0489">Methyltransferase</keyword>
<evidence type="ECO:0000256" key="4">
    <source>
        <dbReference type="ARBA" id="ARBA00022519"/>
    </source>
</evidence>
<dbReference type="GO" id="GO:0006465">
    <property type="term" value="P:signal peptide processing"/>
    <property type="evidence" value="ECO:0007669"/>
    <property type="project" value="TreeGrafter"/>
</dbReference>
<gene>
    <name evidence="22" type="ORF">A9R00_13115</name>
</gene>
<feature type="transmembrane region" description="Helical" evidence="19">
    <location>
        <begin position="180"/>
        <end position="197"/>
    </location>
</feature>
<feature type="transmembrane region" description="Helical" evidence="19">
    <location>
        <begin position="284"/>
        <end position="304"/>
    </location>
</feature>
<evidence type="ECO:0000256" key="8">
    <source>
        <dbReference type="ARBA" id="ARBA00022691"/>
    </source>
</evidence>
<evidence type="ECO:0000256" key="6">
    <source>
        <dbReference type="ARBA" id="ARBA00022670"/>
    </source>
</evidence>
<keyword evidence="6 18" id="KW-0645">Protease</keyword>